<evidence type="ECO:0000259" key="11">
    <source>
        <dbReference type="PROSITE" id="PS50893"/>
    </source>
</evidence>
<keyword evidence="6" id="KW-0547">Nucleotide-binding</keyword>
<dbReference type="GO" id="GO:0005524">
    <property type="term" value="F:ATP binding"/>
    <property type="evidence" value="ECO:0007669"/>
    <property type="project" value="UniProtKB-KW"/>
</dbReference>
<organism evidence="12 13">
    <name type="scientific">Tumidithrix elongata BACA0141</name>
    <dbReference type="NCBI Taxonomy" id="2716417"/>
    <lineage>
        <taxon>Bacteria</taxon>
        <taxon>Bacillati</taxon>
        <taxon>Cyanobacteriota</taxon>
        <taxon>Cyanophyceae</taxon>
        <taxon>Pseudanabaenales</taxon>
        <taxon>Pseudanabaenaceae</taxon>
        <taxon>Tumidithrix</taxon>
        <taxon>Tumidithrix elongata</taxon>
    </lineage>
</organism>
<dbReference type="SMART" id="SM00382">
    <property type="entry name" value="AAA"/>
    <property type="match status" value="1"/>
</dbReference>
<keyword evidence="13" id="KW-1185">Reference proteome</keyword>
<dbReference type="EMBL" id="JAZBJZ010000028">
    <property type="protein sequence ID" value="MEE3716917.1"/>
    <property type="molecule type" value="Genomic_DNA"/>
</dbReference>
<evidence type="ECO:0000256" key="1">
    <source>
        <dbReference type="ARBA" id="ARBA00004417"/>
    </source>
</evidence>
<dbReference type="InterPro" id="IPR027417">
    <property type="entry name" value="P-loop_NTPase"/>
</dbReference>
<keyword evidence="9" id="KW-0406">Ion transport</keyword>
<dbReference type="SUPFAM" id="SSF53850">
    <property type="entry name" value="Periplasmic binding protein-like II"/>
    <property type="match status" value="1"/>
</dbReference>
<keyword evidence="3" id="KW-0813">Transport</keyword>
<dbReference type="InterPro" id="IPR003593">
    <property type="entry name" value="AAA+_ATPase"/>
</dbReference>
<dbReference type="CDD" id="cd03293">
    <property type="entry name" value="ABC_NrtD_SsuB_transporters"/>
    <property type="match status" value="1"/>
</dbReference>
<dbReference type="Pfam" id="PF00005">
    <property type="entry name" value="ABC_tran"/>
    <property type="match status" value="1"/>
</dbReference>
<dbReference type="PROSITE" id="PS00211">
    <property type="entry name" value="ABC_TRANSPORTER_1"/>
    <property type="match status" value="1"/>
</dbReference>
<dbReference type="PROSITE" id="PS50893">
    <property type="entry name" value="ABC_TRANSPORTER_2"/>
    <property type="match status" value="1"/>
</dbReference>
<evidence type="ECO:0000256" key="5">
    <source>
        <dbReference type="ARBA" id="ARBA00022519"/>
    </source>
</evidence>
<feature type="domain" description="ABC transporter" evidence="11">
    <location>
        <begin position="5"/>
        <end position="238"/>
    </location>
</feature>
<dbReference type="AlphaFoldDB" id="A0AAW9PRU3"/>
<dbReference type="GO" id="GO:0006811">
    <property type="term" value="P:monoatomic ion transport"/>
    <property type="evidence" value="ECO:0007669"/>
    <property type="project" value="UniProtKB-KW"/>
</dbReference>
<evidence type="ECO:0000256" key="2">
    <source>
        <dbReference type="ARBA" id="ARBA00009440"/>
    </source>
</evidence>
<evidence type="ECO:0000256" key="3">
    <source>
        <dbReference type="ARBA" id="ARBA00022448"/>
    </source>
</evidence>
<keyword evidence="10" id="KW-0472">Membrane</keyword>
<sequence length="673" mass="74578">MSNFLEIDHVDRVFHSRQGDYVAIKDAHLKINEGEFVTIVGHSGCGKSTLLNILAGLDRASAGGVVLEGREVRDPGPDRMLVFQNHSLLPWLNVRQNIALGVNRVLRHLPKSERHRIIEEHIDLVGLRAAADKLPREISGGMKQRVGIARALAIRPKVLLLDEPFGALDALTRGRLQEQLMEICNQNRISAVMITHDVDEALLLSDRVVMMTNGPAAHVGQILQVDLPRPRKRLEVINNPSYYRMRGEIVEFLNIQKKIKTEKGQRQVAAAISRGNIEKINLNIGFIPLTDCAPFVIAQEKGFFTKHGLEVNLSRESSWNGLAEGIRDGRLDAAQMVTGMPLALTLGMGNKPPMPIATALTLNRNGNAITISKTLQEAGVRDLATLKQYIDSFKDAGTKYVPSFGTVHLASMHNFLLRQWLASGGIDPDRDVDIVVIPPPQMISNLMAGNIIGFCSGEPWNSRAALDRVGFAIATDLDIWNGHPEKVLGVSQAWAEKYPNTHLALVKALLEACQFCQPFENRDEVVLTLARPSFLNMEPVCIRSGFAGPYRVGTGESRYYKDFCEFLVDNAPSRREQLWVLTQMARWGLTPFPSNYDQILDRMLCMNVYHRAASELEIDTGADSMASFALTDGSTFDPTNPLASLQQFSYARAVEAIAFDLERGFTATQEVAV</sequence>
<comment type="caution">
    <text evidence="12">The sequence shown here is derived from an EMBL/GenBank/DDBJ whole genome shotgun (WGS) entry which is preliminary data.</text>
</comment>
<dbReference type="PANTHER" id="PTHR42788:SF7">
    <property type="entry name" value="NITRATE ABC TRANSPORTER ATP-BINDING PROTEIN"/>
    <property type="match status" value="1"/>
</dbReference>
<dbReference type="RefSeq" id="WP_330483345.1">
    <property type="nucleotide sequence ID" value="NZ_JAZBJZ010000028.1"/>
</dbReference>
<dbReference type="PANTHER" id="PTHR42788">
    <property type="entry name" value="TAURINE IMPORT ATP-BINDING PROTEIN-RELATED"/>
    <property type="match status" value="1"/>
</dbReference>
<name>A0AAW9PRU3_9CYAN</name>
<dbReference type="InterPro" id="IPR044527">
    <property type="entry name" value="NrtA/CpmA_ABC-bd_dom"/>
</dbReference>
<keyword evidence="4" id="KW-1003">Cell membrane</keyword>
<dbReference type="InterPro" id="IPR050166">
    <property type="entry name" value="ABC_transporter_ATP-bind"/>
</dbReference>
<dbReference type="InterPro" id="IPR017871">
    <property type="entry name" value="ABC_transporter-like_CS"/>
</dbReference>
<dbReference type="CDD" id="cd13553">
    <property type="entry name" value="PBP2_NrtA_CpmA_like"/>
    <property type="match status" value="1"/>
</dbReference>
<dbReference type="Proteomes" id="UP001333818">
    <property type="component" value="Unassembled WGS sequence"/>
</dbReference>
<gene>
    <name evidence="12" type="ORF">V2H45_09190</name>
</gene>
<comment type="similarity">
    <text evidence="2">Belongs to the ABC transporter superfamily. Nitrate/nitrite/cyanate uptake transporter (NitT) (TC 3.A.1.16) family.</text>
</comment>
<reference evidence="12" key="1">
    <citation type="submission" date="2024-01" db="EMBL/GenBank/DDBJ databases">
        <title>Bank of Algae and Cyanobacteria of the Azores (BACA) strain genomes.</title>
        <authorList>
            <person name="Luz R."/>
            <person name="Cordeiro R."/>
            <person name="Fonseca A."/>
            <person name="Goncalves V."/>
        </authorList>
    </citation>
    <scope>NUCLEOTIDE SEQUENCE</scope>
    <source>
        <strain evidence="12">BACA0141</strain>
    </source>
</reference>
<evidence type="ECO:0000256" key="4">
    <source>
        <dbReference type="ARBA" id="ARBA00022475"/>
    </source>
</evidence>
<dbReference type="InterPro" id="IPR003439">
    <property type="entry name" value="ABC_transporter-like_ATP-bd"/>
</dbReference>
<evidence type="ECO:0000256" key="10">
    <source>
        <dbReference type="ARBA" id="ARBA00023136"/>
    </source>
</evidence>
<evidence type="ECO:0000313" key="12">
    <source>
        <dbReference type="EMBL" id="MEE3716917.1"/>
    </source>
</evidence>
<evidence type="ECO:0000256" key="7">
    <source>
        <dbReference type="ARBA" id="ARBA00022840"/>
    </source>
</evidence>
<dbReference type="GO" id="GO:0015112">
    <property type="term" value="F:nitrate transmembrane transporter activity"/>
    <property type="evidence" value="ECO:0007669"/>
    <property type="project" value="InterPro"/>
</dbReference>
<keyword evidence="7 12" id="KW-0067">ATP-binding</keyword>
<keyword evidence="5" id="KW-0997">Cell inner membrane</keyword>
<accession>A0AAW9PRU3</accession>
<comment type="subcellular location">
    <subcellularLocation>
        <location evidence="1">Cell inner membrane</location>
        <topology evidence="1">Peripheral membrane protein</topology>
    </subcellularLocation>
</comment>
<dbReference type="GO" id="GO:0016887">
    <property type="term" value="F:ATP hydrolysis activity"/>
    <property type="evidence" value="ECO:0007669"/>
    <property type="project" value="InterPro"/>
</dbReference>
<proteinExistence type="inferred from homology"/>
<dbReference type="Gene3D" id="3.40.50.300">
    <property type="entry name" value="P-loop containing nucleotide triphosphate hydrolases"/>
    <property type="match status" value="1"/>
</dbReference>
<protein>
    <submittedName>
        <fullName evidence="12">Nitrate ABC transporter ATP-binding protein</fullName>
    </submittedName>
</protein>
<dbReference type="InterPro" id="IPR005890">
    <property type="entry name" value="NO3_transporter_ATP-bd-like"/>
</dbReference>
<dbReference type="GO" id="GO:0005886">
    <property type="term" value="C:plasma membrane"/>
    <property type="evidence" value="ECO:0007669"/>
    <property type="project" value="UniProtKB-SubCell"/>
</dbReference>
<evidence type="ECO:0000256" key="6">
    <source>
        <dbReference type="ARBA" id="ARBA00022741"/>
    </source>
</evidence>
<evidence type="ECO:0000256" key="9">
    <source>
        <dbReference type="ARBA" id="ARBA00023065"/>
    </source>
</evidence>
<evidence type="ECO:0000256" key="8">
    <source>
        <dbReference type="ARBA" id="ARBA00022967"/>
    </source>
</evidence>
<dbReference type="SUPFAM" id="SSF52540">
    <property type="entry name" value="P-loop containing nucleoside triphosphate hydrolases"/>
    <property type="match status" value="1"/>
</dbReference>
<dbReference type="NCBIfam" id="TIGR01184">
    <property type="entry name" value="ntrCD"/>
    <property type="match status" value="1"/>
</dbReference>
<dbReference type="Pfam" id="PF13379">
    <property type="entry name" value="NMT1_2"/>
    <property type="match status" value="1"/>
</dbReference>
<evidence type="ECO:0000313" key="13">
    <source>
        <dbReference type="Proteomes" id="UP001333818"/>
    </source>
</evidence>
<dbReference type="Gene3D" id="3.40.190.10">
    <property type="entry name" value="Periplasmic binding protein-like II"/>
    <property type="match status" value="2"/>
</dbReference>
<keyword evidence="8" id="KW-1278">Translocase</keyword>